<dbReference type="Proteomes" id="UP000756530">
    <property type="component" value="Unassembled WGS sequence"/>
</dbReference>
<sequence>MKSMAVLTASLALAAAPVFADDVTDTMSSALQAYEEGDIDYAIEELEYAKSLLTAMKSNALSSFLPVAPEGYTREIQNNSSNVMGFIGGGTHAEAEYTNGTDTFTVMMVADNPMIAATGAMISNAAMLGMKIERVGRQKFINDDGTLTALVDNRIMVQAEGAEVGVLLMILSTIDYASLQTFGG</sequence>
<organism evidence="2 3">
    <name type="scientific">Maritimibacter dapengensis</name>
    <dbReference type="NCBI Taxonomy" id="2836868"/>
    <lineage>
        <taxon>Bacteria</taxon>
        <taxon>Pseudomonadati</taxon>
        <taxon>Pseudomonadota</taxon>
        <taxon>Alphaproteobacteria</taxon>
        <taxon>Rhodobacterales</taxon>
        <taxon>Roseobacteraceae</taxon>
        <taxon>Maritimibacter</taxon>
    </lineage>
</organism>
<evidence type="ECO:0000256" key="1">
    <source>
        <dbReference type="SAM" id="SignalP"/>
    </source>
</evidence>
<evidence type="ECO:0000313" key="3">
    <source>
        <dbReference type="Proteomes" id="UP000756530"/>
    </source>
</evidence>
<feature type="chain" id="PRO_5045444271" evidence="1">
    <location>
        <begin position="21"/>
        <end position="184"/>
    </location>
</feature>
<gene>
    <name evidence="2" type="ORF">KJP28_03335</name>
</gene>
<feature type="signal peptide" evidence="1">
    <location>
        <begin position="1"/>
        <end position="20"/>
    </location>
</feature>
<keyword evidence="3" id="KW-1185">Reference proteome</keyword>
<evidence type="ECO:0000313" key="2">
    <source>
        <dbReference type="EMBL" id="MBV7377946.1"/>
    </source>
</evidence>
<protein>
    <submittedName>
        <fullName evidence="2">Uncharacterized protein</fullName>
    </submittedName>
</protein>
<keyword evidence="1" id="KW-0732">Signal</keyword>
<accession>A0ABS6SYA2</accession>
<reference evidence="2 3" key="1">
    <citation type="submission" date="2021-05" db="EMBL/GenBank/DDBJ databases">
        <title>Culturable bacteria isolated from Daya Bay.</title>
        <authorList>
            <person name="Zheng W."/>
            <person name="Yu S."/>
            <person name="Huang Y."/>
        </authorList>
    </citation>
    <scope>NUCLEOTIDE SEQUENCE [LARGE SCALE GENOMIC DNA]</scope>
    <source>
        <strain evidence="2 3">DP4N28-5</strain>
    </source>
</reference>
<comment type="caution">
    <text evidence="2">The sequence shown here is derived from an EMBL/GenBank/DDBJ whole genome shotgun (WGS) entry which is preliminary data.</text>
</comment>
<name>A0ABS6SYA2_9RHOB</name>
<dbReference type="EMBL" id="JAHUZE010000001">
    <property type="protein sequence ID" value="MBV7377946.1"/>
    <property type="molecule type" value="Genomic_DNA"/>
</dbReference>
<proteinExistence type="predicted"/>
<dbReference type="RefSeq" id="WP_218390807.1">
    <property type="nucleotide sequence ID" value="NZ_JAHUZE010000001.1"/>
</dbReference>